<dbReference type="Proteomes" id="UP000823775">
    <property type="component" value="Unassembled WGS sequence"/>
</dbReference>
<feature type="non-terminal residue" evidence="1">
    <location>
        <position position="1"/>
    </location>
</feature>
<organism evidence="1 2">
    <name type="scientific">Datura stramonium</name>
    <name type="common">Jimsonweed</name>
    <name type="synonym">Common thornapple</name>
    <dbReference type="NCBI Taxonomy" id="4076"/>
    <lineage>
        <taxon>Eukaryota</taxon>
        <taxon>Viridiplantae</taxon>
        <taxon>Streptophyta</taxon>
        <taxon>Embryophyta</taxon>
        <taxon>Tracheophyta</taxon>
        <taxon>Spermatophyta</taxon>
        <taxon>Magnoliopsida</taxon>
        <taxon>eudicotyledons</taxon>
        <taxon>Gunneridae</taxon>
        <taxon>Pentapetalae</taxon>
        <taxon>asterids</taxon>
        <taxon>lamiids</taxon>
        <taxon>Solanales</taxon>
        <taxon>Solanaceae</taxon>
        <taxon>Solanoideae</taxon>
        <taxon>Datureae</taxon>
        <taxon>Datura</taxon>
    </lineage>
</organism>
<keyword evidence="2" id="KW-1185">Reference proteome</keyword>
<evidence type="ECO:0000313" key="2">
    <source>
        <dbReference type="Proteomes" id="UP000823775"/>
    </source>
</evidence>
<protein>
    <submittedName>
        <fullName evidence="1">Uncharacterized protein</fullName>
    </submittedName>
</protein>
<reference evidence="1 2" key="1">
    <citation type="journal article" date="2021" name="BMC Genomics">
        <title>Datura genome reveals duplications of psychoactive alkaloid biosynthetic genes and high mutation rate following tissue culture.</title>
        <authorList>
            <person name="Rajewski A."/>
            <person name="Carter-House D."/>
            <person name="Stajich J."/>
            <person name="Litt A."/>
        </authorList>
    </citation>
    <scope>NUCLEOTIDE SEQUENCE [LARGE SCALE GENOMIC DNA]</scope>
    <source>
        <strain evidence="1">AR-01</strain>
    </source>
</reference>
<comment type="caution">
    <text evidence="1">The sequence shown here is derived from an EMBL/GenBank/DDBJ whole genome shotgun (WGS) entry which is preliminary data.</text>
</comment>
<gene>
    <name evidence="1" type="ORF">HAX54_039258</name>
</gene>
<name>A0ABS8VQ59_DATST</name>
<accession>A0ABS8VQ59</accession>
<proteinExistence type="predicted"/>
<dbReference type="EMBL" id="JACEIK010005426">
    <property type="protein sequence ID" value="MCE0481483.1"/>
    <property type="molecule type" value="Genomic_DNA"/>
</dbReference>
<sequence>RFSSAQEGDKQFSALFQALASLVAAARPCCSGLGSDHGQKYHARDTLYNLN</sequence>
<evidence type="ECO:0000313" key="1">
    <source>
        <dbReference type="EMBL" id="MCE0481483.1"/>
    </source>
</evidence>